<dbReference type="Pfam" id="PF10345">
    <property type="entry name" value="Cohesin_load"/>
    <property type="match status" value="1"/>
</dbReference>
<feature type="compositionally biased region" description="Polar residues" evidence="8">
    <location>
        <begin position="1"/>
        <end position="10"/>
    </location>
</feature>
<evidence type="ECO:0000256" key="6">
    <source>
        <dbReference type="ARBA" id="ARBA00023242"/>
    </source>
</evidence>
<evidence type="ECO:0000256" key="1">
    <source>
        <dbReference type="ARBA" id="ARBA00004123"/>
    </source>
</evidence>
<keyword evidence="10" id="KW-1185">Reference proteome</keyword>
<evidence type="ECO:0000256" key="5">
    <source>
        <dbReference type="ARBA" id="ARBA00022829"/>
    </source>
</evidence>
<protein>
    <recommendedName>
        <fullName evidence="11">Anaphase-promoting complex subunit 5</fullName>
    </recommendedName>
</protein>
<evidence type="ECO:0008006" key="11">
    <source>
        <dbReference type="Google" id="ProtNLM"/>
    </source>
</evidence>
<evidence type="ECO:0000313" key="10">
    <source>
        <dbReference type="Proteomes" id="UP000054007"/>
    </source>
</evidence>
<keyword evidence="7" id="KW-0131">Cell cycle</keyword>
<dbReference type="GO" id="GO:0007059">
    <property type="term" value="P:chromosome segregation"/>
    <property type="evidence" value="ECO:0007669"/>
    <property type="project" value="UniProtKB-KW"/>
</dbReference>
<dbReference type="EMBL" id="KN880489">
    <property type="protein sequence ID" value="KIY69171.1"/>
    <property type="molecule type" value="Genomic_DNA"/>
</dbReference>
<accession>A0A0D7BHQ8</accession>
<dbReference type="GO" id="GO:0051301">
    <property type="term" value="P:cell division"/>
    <property type="evidence" value="ECO:0007669"/>
    <property type="project" value="UniProtKB-KW"/>
</dbReference>
<keyword evidence="4" id="KW-0498">Mitosis</keyword>
<comment type="subcellular location">
    <subcellularLocation>
        <location evidence="1">Nucleus</location>
    </subcellularLocation>
</comment>
<evidence type="ECO:0000256" key="3">
    <source>
        <dbReference type="ARBA" id="ARBA00022618"/>
    </source>
</evidence>
<proteinExistence type="inferred from homology"/>
<dbReference type="PANTHER" id="PTHR21394">
    <property type="entry name" value="MAU2 CHROMATID COHESION FACTOR HOMOLOG"/>
    <property type="match status" value="1"/>
</dbReference>
<keyword evidence="5" id="KW-0159">Chromosome partition</keyword>
<dbReference type="OrthoDB" id="5565328at2759"/>
<sequence>MLATETNFSDGNPRPPKRQRLCGSSQSREEFALPTSQSPPSLKTLYSLPLQNLLVSLPGLLIHPPTHRHHARSLCMSIHALKACLSLSDLSPVIECRAWTGLAELGMIAIEGGFSDDGEHAWATNMETMVEEAASKALFIASKHPTLRLYRIHITCVAAKLAHWQQNIKFARNMLRQLVQMLTPNDPPHIVYSAHLTLVSQLSAPTQHSIPTTKDTLAAIRQLDVLAEVAMNNDHLHIRTLTAVARLRVLVSGAMWDRVEAALSDAEDILGLDFPRRHTQSNDEASLNPISNSQEPHRSSSSGPSREQAKDFAAFTDKFSKIMAAHTLIIGGVFYSYIGNAAYANPRLTALHVLMDADNSSLWRDSSDGTVEINIPHSRSLLIQTTHPRVLHLVAFLASCVMKKDPVGRKPKRKVFGVEGLKMWEQHMDAPLLTAPWASVSDVERLELTLARLKADILCELVSVHVMRSEFVDAKRHIDVLVAHLRESGLWDEFAARVMMYEAHLAHAQGNVARAETCYMISEDLASNGLARDDVVRVCAAVGLVSLQIGAGTVDVDAGMEVAKSCRLMGGTLQSAGKILESCLTDEILQTKNALKDALAGVTDSGDNHLRALVLACLSSHFLHTASEYALKMLAACDSLAKGMGAGVDKAAKHTSGADTIGNIPLRIWTAERFIQLYRRQGDTENAVKREQMLEAIEATLRSARDT</sequence>
<dbReference type="GO" id="GO:0007064">
    <property type="term" value="P:mitotic sister chromatid cohesion"/>
    <property type="evidence" value="ECO:0007669"/>
    <property type="project" value="InterPro"/>
</dbReference>
<gene>
    <name evidence="9" type="ORF">CYLTODRAFT_442869</name>
</gene>
<dbReference type="AlphaFoldDB" id="A0A0D7BHQ8"/>
<reference evidence="9 10" key="1">
    <citation type="journal article" date="2015" name="Fungal Genet. Biol.">
        <title>Evolution of novel wood decay mechanisms in Agaricales revealed by the genome sequences of Fistulina hepatica and Cylindrobasidium torrendii.</title>
        <authorList>
            <person name="Floudas D."/>
            <person name="Held B.W."/>
            <person name="Riley R."/>
            <person name="Nagy L.G."/>
            <person name="Koehler G."/>
            <person name="Ransdell A.S."/>
            <person name="Younus H."/>
            <person name="Chow J."/>
            <person name="Chiniquy J."/>
            <person name="Lipzen A."/>
            <person name="Tritt A."/>
            <person name="Sun H."/>
            <person name="Haridas S."/>
            <person name="LaButti K."/>
            <person name="Ohm R.A."/>
            <person name="Kues U."/>
            <person name="Blanchette R.A."/>
            <person name="Grigoriev I.V."/>
            <person name="Minto R.E."/>
            <person name="Hibbett D.S."/>
        </authorList>
    </citation>
    <scope>NUCLEOTIDE SEQUENCE [LARGE SCALE GENOMIC DNA]</scope>
    <source>
        <strain evidence="9 10">FP15055 ss-10</strain>
    </source>
</reference>
<feature type="compositionally biased region" description="Polar residues" evidence="8">
    <location>
        <begin position="282"/>
        <end position="305"/>
    </location>
</feature>
<evidence type="ECO:0000256" key="8">
    <source>
        <dbReference type="SAM" id="MobiDB-lite"/>
    </source>
</evidence>
<dbReference type="Proteomes" id="UP000054007">
    <property type="component" value="Unassembled WGS sequence"/>
</dbReference>
<feature type="region of interest" description="Disordered" evidence="8">
    <location>
        <begin position="1"/>
        <end position="38"/>
    </location>
</feature>
<organism evidence="9 10">
    <name type="scientific">Cylindrobasidium torrendii FP15055 ss-10</name>
    <dbReference type="NCBI Taxonomy" id="1314674"/>
    <lineage>
        <taxon>Eukaryota</taxon>
        <taxon>Fungi</taxon>
        <taxon>Dikarya</taxon>
        <taxon>Basidiomycota</taxon>
        <taxon>Agaricomycotina</taxon>
        <taxon>Agaricomycetes</taxon>
        <taxon>Agaricomycetidae</taxon>
        <taxon>Agaricales</taxon>
        <taxon>Marasmiineae</taxon>
        <taxon>Physalacriaceae</taxon>
        <taxon>Cylindrobasidium</taxon>
    </lineage>
</organism>
<keyword evidence="6" id="KW-0539">Nucleus</keyword>
<dbReference type="GO" id="GO:0005634">
    <property type="term" value="C:nucleus"/>
    <property type="evidence" value="ECO:0007669"/>
    <property type="project" value="UniProtKB-SubCell"/>
</dbReference>
<name>A0A0D7BHQ8_9AGAR</name>
<dbReference type="InterPro" id="IPR019440">
    <property type="entry name" value="MAU2"/>
</dbReference>
<keyword evidence="3" id="KW-0132">Cell division</keyword>
<feature type="region of interest" description="Disordered" evidence="8">
    <location>
        <begin position="280"/>
        <end position="307"/>
    </location>
</feature>
<evidence type="ECO:0000256" key="7">
    <source>
        <dbReference type="ARBA" id="ARBA00023306"/>
    </source>
</evidence>
<evidence type="ECO:0000313" key="9">
    <source>
        <dbReference type="EMBL" id="KIY69171.1"/>
    </source>
</evidence>
<evidence type="ECO:0000256" key="2">
    <source>
        <dbReference type="ARBA" id="ARBA00008585"/>
    </source>
</evidence>
<evidence type="ECO:0000256" key="4">
    <source>
        <dbReference type="ARBA" id="ARBA00022776"/>
    </source>
</evidence>
<comment type="similarity">
    <text evidence="2">Belongs to the SCC4/mau-2 family.</text>
</comment>